<evidence type="ECO:0000259" key="4">
    <source>
        <dbReference type="Pfam" id="PF13628"/>
    </source>
</evidence>
<feature type="transmembrane region" description="Helical" evidence="2">
    <location>
        <begin position="227"/>
        <end position="248"/>
    </location>
</feature>
<keyword evidence="6" id="KW-1185">Reference proteome</keyword>
<accession>A0ABW1I2M6</accession>
<proteinExistence type="predicted"/>
<evidence type="ECO:0000256" key="1">
    <source>
        <dbReference type="SAM" id="MobiDB-lite"/>
    </source>
</evidence>
<keyword evidence="2" id="KW-0812">Transmembrane</keyword>
<sequence>MTTRLTRATAGTVLAALALTGAAACGSGSDQAPPAPTGSAAPPSPGGGSAAPSPGGGTGGGAIAATRQAFGQANQGALALVALGGLGTDKGVGEQVQGLAPDLTSQGRALLDQVRQAATAQGVTLGDQLDARQQALIADLQARSGQPFDAAWLQAAQSTLQQARDAANAVLNDPNASAEAKSAARQALAQLDALAGRLSAAASSAGASTPGSVDAGTGGQAATTDDVLPVVLAGSGLVLLGAAGAAGYRARRTRA</sequence>
<dbReference type="InterPro" id="IPR025419">
    <property type="entry name" value="DUF4142"/>
</dbReference>
<evidence type="ECO:0000313" key="5">
    <source>
        <dbReference type="EMBL" id="MFC5947887.1"/>
    </source>
</evidence>
<feature type="domain" description="DUF4142" evidence="4">
    <location>
        <begin position="66"/>
        <end position="193"/>
    </location>
</feature>
<gene>
    <name evidence="5" type="ORF">ACFQH9_06330</name>
</gene>
<evidence type="ECO:0000256" key="3">
    <source>
        <dbReference type="SAM" id="SignalP"/>
    </source>
</evidence>
<organism evidence="5 6">
    <name type="scientific">Pseudonocardia lutea</name>
    <dbReference type="NCBI Taxonomy" id="2172015"/>
    <lineage>
        <taxon>Bacteria</taxon>
        <taxon>Bacillati</taxon>
        <taxon>Actinomycetota</taxon>
        <taxon>Actinomycetes</taxon>
        <taxon>Pseudonocardiales</taxon>
        <taxon>Pseudonocardiaceae</taxon>
        <taxon>Pseudonocardia</taxon>
    </lineage>
</organism>
<feature type="region of interest" description="Disordered" evidence="1">
    <location>
        <begin position="25"/>
        <end position="63"/>
    </location>
</feature>
<keyword evidence="2" id="KW-1133">Transmembrane helix</keyword>
<comment type="caution">
    <text evidence="5">The sequence shown here is derived from an EMBL/GenBank/DDBJ whole genome shotgun (WGS) entry which is preliminary data.</text>
</comment>
<evidence type="ECO:0000256" key="2">
    <source>
        <dbReference type="SAM" id="Phobius"/>
    </source>
</evidence>
<keyword evidence="2" id="KW-0472">Membrane</keyword>
<protein>
    <submittedName>
        <fullName evidence="5">DUF4142 domain-containing protein</fullName>
    </submittedName>
</protein>
<keyword evidence="3" id="KW-0732">Signal</keyword>
<name>A0ABW1I2M6_9PSEU</name>
<evidence type="ECO:0000313" key="6">
    <source>
        <dbReference type="Proteomes" id="UP001596119"/>
    </source>
</evidence>
<dbReference type="EMBL" id="JBHSQK010000010">
    <property type="protein sequence ID" value="MFC5947887.1"/>
    <property type="molecule type" value="Genomic_DNA"/>
</dbReference>
<feature type="chain" id="PRO_5045260272" evidence="3">
    <location>
        <begin position="24"/>
        <end position="255"/>
    </location>
</feature>
<feature type="compositionally biased region" description="Gly residues" evidence="1">
    <location>
        <begin position="46"/>
        <end position="62"/>
    </location>
</feature>
<reference evidence="6" key="1">
    <citation type="journal article" date="2019" name="Int. J. Syst. Evol. Microbiol.">
        <title>The Global Catalogue of Microorganisms (GCM) 10K type strain sequencing project: providing services to taxonomists for standard genome sequencing and annotation.</title>
        <authorList>
            <consortium name="The Broad Institute Genomics Platform"/>
            <consortium name="The Broad Institute Genome Sequencing Center for Infectious Disease"/>
            <person name="Wu L."/>
            <person name="Ma J."/>
        </authorList>
    </citation>
    <scope>NUCLEOTIDE SEQUENCE [LARGE SCALE GENOMIC DNA]</scope>
    <source>
        <strain evidence="6">CGMCC 4.7397</strain>
    </source>
</reference>
<dbReference type="Proteomes" id="UP001596119">
    <property type="component" value="Unassembled WGS sequence"/>
</dbReference>
<feature type="signal peptide" evidence="3">
    <location>
        <begin position="1"/>
        <end position="23"/>
    </location>
</feature>
<dbReference type="Pfam" id="PF13628">
    <property type="entry name" value="DUF4142"/>
    <property type="match status" value="1"/>
</dbReference>
<dbReference type="PROSITE" id="PS51257">
    <property type="entry name" value="PROKAR_LIPOPROTEIN"/>
    <property type="match status" value="1"/>
</dbReference>